<dbReference type="PATRIC" id="fig|217031.6.peg.4413"/>
<sequence length="362" mass="41559">MSENILRYFAGGNTAKGFYSLYDSNLADIERVLLLTGRSQREKSEIMEQLLNKWKDQVCFIEIIYRANHPDQVEGFIIREKGFAIIDADPPRIIGEEYVGPQWETLDLEQEDRTANLGENQQILDSLQRKIQEQYAEAYKAYAKALRIHDDWEDIYIGRMNFTQADQVTEALLAKLFADTDKVTTKKSKILRRFLGAATPVGAVDFVDNITEGLQNRYFLKGRAGTGKSTLLKKVVAEAEKHGYDLEIYQCGFDPESLDMVLIRELGWAVFDSTSPHEYFPDRPGDSIIDMYELTVAPGTDETFAEEIAHIEAKYREQMQLGKKHLAEAQTVLEQLEDLYSKYFDHSRIANIYYEVEQSLSI</sequence>
<dbReference type="Proteomes" id="UP000077881">
    <property type="component" value="Unassembled WGS sequence"/>
</dbReference>
<dbReference type="OrthoDB" id="9781752at2"/>
<name>A0A177ZJ27_9BACI</name>
<comment type="caution">
    <text evidence="1">The sequence shown here is derived from an EMBL/GenBank/DDBJ whole genome shotgun (WGS) entry which is preliminary data.</text>
</comment>
<reference evidence="1 2" key="1">
    <citation type="submission" date="2015-05" db="EMBL/GenBank/DDBJ databases">
        <title>Comparison of genome.</title>
        <authorList>
            <person name="Zheng Z."/>
            <person name="Sun M."/>
        </authorList>
    </citation>
    <scope>NUCLEOTIDE SEQUENCE [LARGE SCALE GENOMIC DNA]</scope>
    <source>
        <strain evidence="1 2">G25-74</strain>
    </source>
</reference>
<gene>
    <name evidence="1" type="ORF">ABB05_20325</name>
</gene>
<organism evidence="1 2">
    <name type="scientific">Lederbergia galactosidilytica</name>
    <dbReference type="NCBI Taxonomy" id="217031"/>
    <lineage>
        <taxon>Bacteria</taxon>
        <taxon>Bacillati</taxon>
        <taxon>Bacillota</taxon>
        <taxon>Bacilli</taxon>
        <taxon>Bacillales</taxon>
        <taxon>Bacillaceae</taxon>
        <taxon>Lederbergia</taxon>
    </lineage>
</organism>
<dbReference type="AlphaFoldDB" id="A0A177ZJ27"/>
<proteinExistence type="predicted"/>
<protein>
    <submittedName>
        <fullName evidence="1">Uncharacterized protein</fullName>
    </submittedName>
</protein>
<dbReference type="STRING" id="217031.ABB05_20325"/>
<keyword evidence="2" id="KW-1185">Reference proteome</keyword>
<dbReference type="InterPro" id="IPR027417">
    <property type="entry name" value="P-loop_NTPase"/>
</dbReference>
<evidence type="ECO:0000313" key="2">
    <source>
        <dbReference type="Proteomes" id="UP000077881"/>
    </source>
</evidence>
<evidence type="ECO:0000313" key="1">
    <source>
        <dbReference type="EMBL" id="OAK67479.1"/>
    </source>
</evidence>
<accession>A0A177ZJ27</accession>
<dbReference type="EMBL" id="LDJR01000060">
    <property type="protein sequence ID" value="OAK67479.1"/>
    <property type="molecule type" value="Genomic_DNA"/>
</dbReference>
<dbReference type="SUPFAM" id="SSF52540">
    <property type="entry name" value="P-loop containing nucleoside triphosphate hydrolases"/>
    <property type="match status" value="1"/>
</dbReference>
<dbReference type="RefSeq" id="WP_064468812.1">
    <property type="nucleotide sequence ID" value="NZ_LDJR01000060.1"/>
</dbReference>